<protein>
    <submittedName>
        <fullName evidence="1">Uncharacterized protein</fullName>
    </submittedName>
</protein>
<comment type="caution">
    <text evidence="1">The sequence shown here is derived from an EMBL/GenBank/DDBJ whole genome shotgun (WGS) entry which is preliminary data.</text>
</comment>
<accession>A0ACC3AJ34</accession>
<gene>
    <name evidence="1" type="ORF">H2198_000662</name>
</gene>
<proteinExistence type="predicted"/>
<evidence type="ECO:0000313" key="2">
    <source>
        <dbReference type="Proteomes" id="UP001172386"/>
    </source>
</evidence>
<sequence length="574" mass="62843">MGDISSPPSNTFDFIVVGAGPAGILAATCLANSRKHPSVLLVEAGGENGALEARIDANRWLHRMIPDSNWKYMTEPQQSLNNRLIEYDRGKGLGGGSSINFACWTVPPKDDFDEIARRTGNPEWEWSQAQVRFKRIESYHADPSQLPDGASKYLRPLETDHGKDGPIKIGFPVIWEKSVTTEYDAWVAAGYEANPDHNSGNPLGVSIIASTAFRGERSTAADALVHAPGNLHILTDAEVARVNFNGKTATGITTIGGRDYYATKEVILSAGTLDTPRILMHSGIGPAAQLTKFNIPVLYDNPAIGQHMKDHHHAILSYLGAPHTSIRREYFQSKEAQEAAMKQWQTNRTGPLAEIACTLGIVYAKIPSIYTSSEFANLSANIQNYLSQPTVPSFEVIFNATTVMFDMDPNSKPAKNAFVFLLNEQSEGCVLLQSTDPATPLKFDPKFLSHPFDKRVVIEATREVLRVANSPEYAKDTIGELNTPKSTSDEDILEFWRENTASTWHMTGTVRMGQEGQEGGSGVDKDFKVHGVGHLRVADMSVVPLLVNAHTQTVAYLTGLMAGDTIVKEYGLDE</sequence>
<name>A0ACC3AJ34_9EURO</name>
<keyword evidence="2" id="KW-1185">Reference proteome</keyword>
<reference evidence="1" key="1">
    <citation type="submission" date="2022-10" db="EMBL/GenBank/DDBJ databases">
        <title>Culturing micro-colonial fungi from biological soil crusts in the Mojave desert and describing Neophaeococcomyces mojavensis, and introducing the new genera and species Taxawa tesnikishii.</title>
        <authorList>
            <person name="Kurbessoian T."/>
            <person name="Stajich J.E."/>
        </authorList>
    </citation>
    <scope>NUCLEOTIDE SEQUENCE</scope>
    <source>
        <strain evidence="1">JES_112</strain>
    </source>
</reference>
<dbReference type="Proteomes" id="UP001172386">
    <property type="component" value="Unassembled WGS sequence"/>
</dbReference>
<organism evidence="1 2">
    <name type="scientific">Neophaeococcomyces mojaviensis</name>
    <dbReference type="NCBI Taxonomy" id="3383035"/>
    <lineage>
        <taxon>Eukaryota</taxon>
        <taxon>Fungi</taxon>
        <taxon>Dikarya</taxon>
        <taxon>Ascomycota</taxon>
        <taxon>Pezizomycotina</taxon>
        <taxon>Eurotiomycetes</taxon>
        <taxon>Chaetothyriomycetidae</taxon>
        <taxon>Chaetothyriales</taxon>
        <taxon>Chaetothyriales incertae sedis</taxon>
        <taxon>Neophaeococcomyces</taxon>
    </lineage>
</organism>
<dbReference type="EMBL" id="JAPDRQ010000007">
    <property type="protein sequence ID" value="KAJ9663650.1"/>
    <property type="molecule type" value="Genomic_DNA"/>
</dbReference>
<evidence type="ECO:0000313" key="1">
    <source>
        <dbReference type="EMBL" id="KAJ9663650.1"/>
    </source>
</evidence>